<evidence type="ECO:0000256" key="1">
    <source>
        <dbReference type="ARBA" id="ARBA00010641"/>
    </source>
</evidence>
<dbReference type="InterPro" id="IPR014284">
    <property type="entry name" value="RNA_pol_sigma-70_dom"/>
</dbReference>
<dbReference type="Gene3D" id="1.10.10.10">
    <property type="entry name" value="Winged helix-like DNA-binding domain superfamily/Winged helix DNA-binding domain"/>
    <property type="match status" value="1"/>
</dbReference>
<dbReference type="PANTHER" id="PTHR43133">
    <property type="entry name" value="RNA POLYMERASE ECF-TYPE SIGMA FACTO"/>
    <property type="match status" value="1"/>
</dbReference>
<dbReference type="Pfam" id="PF08281">
    <property type="entry name" value="Sigma70_r4_2"/>
    <property type="match status" value="1"/>
</dbReference>
<accession>A0ABV5MI38</accession>
<evidence type="ECO:0000256" key="4">
    <source>
        <dbReference type="ARBA" id="ARBA00023125"/>
    </source>
</evidence>
<dbReference type="RefSeq" id="WP_343217145.1">
    <property type="nucleotide sequence ID" value="NZ_CP061913.1"/>
</dbReference>
<dbReference type="InterPro" id="IPR007627">
    <property type="entry name" value="RNA_pol_sigma70_r2"/>
</dbReference>
<dbReference type="SUPFAM" id="SSF88946">
    <property type="entry name" value="Sigma2 domain of RNA polymerase sigma factors"/>
    <property type="match status" value="1"/>
</dbReference>
<sequence>MSVQVEFTEFVTGRSHALLRFAYLLTGDRHLAEDLVQEALVRAHRRWTGIVGEEGPEPYVRKTMLRVYLSWRRRRSFAERPVAEMPEHSTADAAGRIAEADAMWGLLRTLNRAPRAVVVLRYYEDLPDAEIARLLGCAESTVRVHAFHALKKLRAVIQEVHGTDRAAVPAPGGRR</sequence>
<dbReference type="SUPFAM" id="SSF88659">
    <property type="entry name" value="Sigma3 and sigma4 domains of RNA polymerase sigma factors"/>
    <property type="match status" value="1"/>
</dbReference>
<evidence type="ECO:0000259" key="7">
    <source>
        <dbReference type="Pfam" id="PF08281"/>
    </source>
</evidence>
<evidence type="ECO:0000256" key="2">
    <source>
        <dbReference type="ARBA" id="ARBA00023015"/>
    </source>
</evidence>
<dbReference type="NCBIfam" id="TIGR02937">
    <property type="entry name" value="sigma70-ECF"/>
    <property type="match status" value="1"/>
</dbReference>
<dbReference type="EMBL" id="JBHMCA010000058">
    <property type="protein sequence ID" value="MFB9448521.1"/>
    <property type="molecule type" value="Genomic_DNA"/>
</dbReference>
<keyword evidence="9" id="KW-1185">Reference proteome</keyword>
<dbReference type="PANTHER" id="PTHR43133:SF50">
    <property type="entry name" value="ECF RNA POLYMERASE SIGMA FACTOR SIGM"/>
    <property type="match status" value="1"/>
</dbReference>
<evidence type="ECO:0000256" key="5">
    <source>
        <dbReference type="ARBA" id="ARBA00023163"/>
    </source>
</evidence>
<dbReference type="InterPro" id="IPR013324">
    <property type="entry name" value="RNA_pol_sigma_r3/r4-like"/>
</dbReference>
<organism evidence="8 9">
    <name type="scientific">Dactylosporangium vinaceum</name>
    <dbReference type="NCBI Taxonomy" id="53362"/>
    <lineage>
        <taxon>Bacteria</taxon>
        <taxon>Bacillati</taxon>
        <taxon>Actinomycetota</taxon>
        <taxon>Actinomycetes</taxon>
        <taxon>Micromonosporales</taxon>
        <taxon>Micromonosporaceae</taxon>
        <taxon>Dactylosporangium</taxon>
    </lineage>
</organism>
<proteinExistence type="inferred from homology"/>
<name>A0ABV5MI38_9ACTN</name>
<evidence type="ECO:0000256" key="3">
    <source>
        <dbReference type="ARBA" id="ARBA00023082"/>
    </source>
</evidence>
<dbReference type="Gene3D" id="1.10.1740.10">
    <property type="match status" value="1"/>
</dbReference>
<keyword evidence="2" id="KW-0805">Transcription regulation</keyword>
<keyword evidence="3" id="KW-0731">Sigma factor</keyword>
<evidence type="ECO:0000313" key="9">
    <source>
        <dbReference type="Proteomes" id="UP001589608"/>
    </source>
</evidence>
<feature type="domain" description="RNA polymerase sigma-70 region 2" evidence="6">
    <location>
        <begin position="17"/>
        <end position="76"/>
    </location>
</feature>
<dbReference type="InterPro" id="IPR013249">
    <property type="entry name" value="RNA_pol_sigma70_r4_t2"/>
</dbReference>
<dbReference type="InterPro" id="IPR014325">
    <property type="entry name" value="RNA_pol_sigma-E_actinobac"/>
</dbReference>
<evidence type="ECO:0000259" key="6">
    <source>
        <dbReference type="Pfam" id="PF04542"/>
    </source>
</evidence>
<keyword evidence="4" id="KW-0238">DNA-binding</keyword>
<evidence type="ECO:0000313" key="8">
    <source>
        <dbReference type="EMBL" id="MFB9448521.1"/>
    </source>
</evidence>
<reference evidence="8 9" key="1">
    <citation type="submission" date="2024-09" db="EMBL/GenBank/DDBJ databases">
        <authorList>
            <person name="Sun Q."/>
            <person name="Mori K."/>
        </authorList>
    </citation>
    <scope>NUCLEOTIDE SEQUENCE [LARGE SCALE GENOMIC DNA]</scope>
    <source>
        <strain evidence="8 9">JCM 3307</strain>
    </source>
</reference>
<comment type="caution">
    <text evidence="8">The sequence shown here is derived from an EMBL/GenBank/DDBJ whole genome shotgun (WGS) entry which is preliminary data.</text>
</comment>
<keyword evidence="5" id="KW-0804">Transcription</keyword>
<dbReference type="InterPro" id="IPR039425">
    <property type="entry name" value="RNA_pol_sigma-70-like"/>
</dbReference>
<protein>
    <submittedName>
        <fullName evidence="8">SigE family RNA polymerase sigma factor</fullName>
    </submittedName>
</protein>
<gene>
    <name evidence="8" type="ORF">ACFFTR_36000</name>
</gene>
<dbReference type="InterPro" id="IPR013325">
    <property type="entry name" value="RNA_pol_sigma_r2"/>
</dbReference>
<dbReference type="InterPro" id="IPR036388">
    <property type="entry name" value="WH-like_DNA-bd_sf"/>
</dbReference>
<dbReference type="Proteomes" id="UP001589608">
    <property type="component" value="Unassembled WGS sequence"/>
</dbReference>
<feature type="domain" description="RNA polymerase sigma factor 70 region 4 type 2" evidence="7">
    <location>
        <begin position="103"/>
        <end position="153"/>
    </location>
</feature>
<dbReference type="Pfam" id="PF04542">
    <property type="entry name" value="Sigma70_r2"/>
    <property type="match status" value="1"/>
</dbReference>
<dbReference type="NCBIfam" id="TIGR02983">
    <property type="entry name" value="SigE-fam_strep"/>
    <property type="match status" value="1"/>
</dbReference>
<comment type="similarity">
    <text evidence="1">Belongs to the sigma-70 factor family. ECF subfamily.</text>
</comment>